<keyword evidence="3" id="KW-1185">Reference proteome</keyword>
<reference evidence="2 3" key="1">
    <citation type="journal article" date="2011" name="PLoS Genet.">
        <title>Comparative genomic analysis of human fungal pathogens causing paracoccidioidomycosis.</title>
        <authorList>
            <person name="Desjardins C.A."/>
            <person name="Champion M.D."/>
            <person name="Holder J.W."/>
            <person name="Muszewska A."/>
            <person name="Goldberg J."/>
            <person name="Bailao A.M."/>
            <person name="Brigido M.M."/>
            <person name="Ferreira M.E."/>
            <person name="Garcia A.M."/>
            <person name="Grynberg M."/>
            <person name="Gujja S."/>
            <person name="Heiman D.I."/>
            <person name="Henn M.R."/>
            <person name="Kodira C.D."/>
            <person name="Leon-Narvaez H."/>
            <person name="Longo L.V."/>
            <person name="Ma L.J."/>
            <person name="Malavazi I."/>
            <person name="Matsuo A.L."/>
            <person name="Morais F.V."/>
            <person name="Pereira M."/>
            <person name="Rodriguez-Brito S."/>
            <person name="Sakthikumar S."/>
            <person name="Salem-Izacc S.M."/>
            <person name="Sykes S.M."/>
            <person name="Teixeira M.M."/>
            <person name="Vallejo M.C."/>
            <person name="Walter M.E."/>
            <person name="Yandava C."/>
            <person name="Young S."/>
            <person name="Zeng Q."/>
            <person name="Zucker J."/>
            <person name="Felipe M.S."/>
            <person name="Goldman G.H."/>
            <person name="Haas B.J."/>
            <person name="McEwen J.G."/>
            <person name="Nino-Vega G."/>
            <person name="Puccia R."/>
            <person name="San-Blas G."/>
            <person name="Soares C.M."/>
            <person name="Birren B.W."/>
            <person name="Cuomo C.A."/>
        </authorList>
    </citation>
    <scope>NUCLEOTIDE SEQUENCE [LARGE SCALE GENOMIC DNA]</scope>
    <source>
        <strain evidence="3">ATCC MYA-826 / Pb01</strain>
    </source>
</reference>
<proteinExistence type="predicted"/>
<accession>A0A0A2V480</accession>
<feature type="compositionally biased region" description="Polar residues" evidence="1">
    <location>
        <begin position="1"/>
        <end position="13"/>
    </location>
</feature>
<dbReference type="VEuPathDB" id="FungiDB:PAAG_12337"/>
<evidence type="ECO:0000313" key="2">
    <source>
        <dbReference type="EMBL" id="KGQ00965.1"/>
    </source>
</evidence>
<dbReference type="KEGG" id="pbl:PAAG_12337"/>
<protein>
    <submittedName>
        <fullName evidence="2">Uncharacterized protein</fullName>
    </submittedName>
</protein>
<evidence type="ECO:0000256" key="1">
    <source>
        <dbReference type="SAM" id="MobiDB-lite"/>
    </source>
</evidence>
<feature type="compositionally biased region" description="Basic and acidic residues" evidence="1">
    <location>
        <begin position="17"/>
        <end position="26"/>
    </location>
</feature>
<dbReference type="GeneID" id="26971032"/>
<dbReference type="AlphaFoldDB" id="A0A0A2V480"/>
<dbReference type="Proteomes" id="UP000002059">
    <property type="component" value="Partially assembled WGS sequence"/>
</dbReference>
<sequence length="73" mass="7844">MTPPNLRTASQAAATRPRWDDARQEPTGRICQDLTGSGKIWDGSGRMRRLIGYPPTNPNDNHQSRPASGGAAG</sequence>
<organism evidence="2 3">
    <name type="scientific">Paracoccidioides lutzii (strain ATCC MYA-826 / Pb01)</name>
    <name type="common">Paracoccidioides brasiliensis</name>
    <dbReference type="NCBI Taxonomy" id="502779"/>
    <lineage>
        <taxon>Eukaryota</taxon>
        <taxon>Fungi</taxon>
        <taxon>Dikarya</taxon>
        <taxon>Ascomycota</taxon>
        <taxon>Pezizomycotina</taxon>
        <taxon>Eurotiomycetes</taxon>
        <taxon>Eurotiomycetidae</taxon>
        <taxon>Onygenales</taxon>
        <taxon>Ajellomycetaceae</taxon>
        <taxon>Paracoccidioides</taxon>
    </lineage>
</organism>
<name>A0A0A2V480_PARBA</name>
<evidence type="ECO:0000313" key="3">
    <source>
        <dbReference type="Proteomes" id="UP000002059"/>
    </source>
</evidence>
<dbReference type="HOGENOM" id="CLU_2705501_0_0_1"/>
<dbReference type="RefSeq" id="XP_015702531.1">
    <property type="nucleotide sequence ID" value="XM_015847840.1"/>
</dbReference>
<dbReference type="EMBL" id="KN294013">
    <property type="protein sequence ID" value="KGQ00965.1"/>
    <property type="molecule type" value="Genomic_DNA"/>
</dbReference>
<feature type="region of interest" description="Disordered" evidence="1">
    <location>
        <begin position="1"/>
        <end position="73"/>
    </location>
</feature>
<gene>
    <name evidence="2" type="ORF">PAAG_12337</name>
</gene>